<keyword evidence="3" id="KW-1185">Reference proteome</keyword>
<gene>
    <name evidence="2" type="ORF">QBC33DRAFT_289342</name>
</gene>
<comment type="caution">
    <text evidence="2">The sequence shown here is derived from an EMBL/GenBank/DDBJ whole genome shotgun (WGS) entry which is preliminary data.</text>
</comment>
<dbReference type="Proteomes" id="UP001244011">
    <property type="component" value="Unassembled WGS sequence"/>
</dbReference>
<dbReference type="PANTHER" id="PTHR33112:SF12">
    <property type="entry name" value="HETEROKARYON INCOMPATIBILITY DOMAIN-CONTAINING PROTEIN"/>
    <property type="match status" value="1"/>
</dbReference>
<dbReference type="Pfam" id="PF06985">
    <property type="entry name" value="HET"/>
    <property type="match status" value="1"/>
</dbReference>
<dbReference type="InterPro" id="IPR010730">
    <property type="entry name" value="HET"/>
</dbReference>
<protein>
    <submittedName>
        <fullName evidence="2">Heterokaryon incompatibility protein</fullName>
    </submittedName>
</protein>
<evidence type="ECO:0000259" key="1">
    <source>
        <dbReference type="Pfam" id="PF06985"/>
    </source>
</evidence>
<accession>A0AAJ0FGA1</accession>
<feature type="domain" description="Heterokaryon incompatibility" evidence="1">
    <location>
        <begin position="194"/>
        <end position="341"/>
    </location>
</feature>
<reference evidence="2" key="1">
    <citation type="submission" date="2023-06" db="EMBL/GenBank/DDBJ databases">
        <title>Genome-scale phylogeny and comparative genomics of the fungal order Sordariales.</title>
        <authorList>
            <consortium name="Lawrence Berkeley National Laboratory"/>
            <person name="Hensen N."/>
            <person name="Bonometti L."/>
            <person name="Westerberg I."/>
            <person name="Brannstrom I.O."/>
            <person name="Guillou S."/>
            <person name="Cros-Aarteil S."/>
            <person name="Calhoun S."/>
            <person name="Haridas S."/>
            <person name="Kuo A."/>
            <person name="Mondo S."/>
            <person name="Pangilinan J."/>
            <person name="Riley R."/>
            <person name="Labutti K."/>
            <person name="Andreopoulos B."/>
            <person name="Lipzen A."/>
            <person name="Chen C."/>
            <person name="Yanf M."/>
            <person name="Daum C."/>
            <person name="Ng V."/>
            <person name="Clum A."/>
            <person name="Steindorff A."/>
            <person name="Ohm R."/>
            <person name="Martin F."/>
            <person name="Silar P."/>
            <person name="Natvig D."/>
            <person name="Lalanne C."/>
            <person name="Gautier V."/>
            <person name="Ament-Velasquez S.L."/>
            <person name="Kruys A."/>
            <person name="Hutchinson M.I."/>
            <person name="Powell A.J."/>
            <person name="Barry K."/>
            <person name="Miller A.N."/>
            <person name="Grigoriev I.V."/>
            <person name="Debuchy R."/>
            <person name="Gladieux P."/>
            <person name="Thoren M.H."/>
            <person name="Johannesson H."/>
        </authorList>
    </citation>
    <scope>NUCLEOTIDE SEQUENCE</scope>
    <source>
        <strain evidence="2">8032-3</strain>
    </source>
</reference>
<dbReference type="GeneID" id="85306502"/>
<dbReference type="EMBL" id="MU839041">
    <property type="protein sequence ID" value="KAK1762163.1"/>
    <property type="molecule type" value="Genomic_DNA"/>
</dbReference>
<dbReference type="AlphaFoldDB" id="A0AAJ0FGA1"/>
<sequence>MKSGIGRPVVASIVPGQQHEIDTGADAPRECCGVCDIILDAMLSARDLGNNQTWELGGGSEILNSSECEAHNAFFGSFLHAEPNHDSRSMSICLYKGRVFLYVTRTGKDGQRWTSSPEEFLLLQPSAGTQGVCMGRSVDRNYVSTNLIRQWMSYCEDNHGSACSSAGRRPSMSISWFVDTETNCLVPAPEGSRYVALSYVWGKVPMLKALKANVLALQKPGALSREFAAEIPSTIRHAMSLVRSLGERYLWVDSLCIVQDDEESFRLHIRHMASIFEAAALTVVAADGTDANYGLHGLRNTSVARSLPPVLPLGEQIGITTRLCGLVRRSAWATRGWTLQEHLFSRRMLVFIDGSVRWFCCENTYYEDVDSPLDIDPSTTGFDGGDHAEGRSLQELSLNYPDLSRLVNLLADYGGRLLTYEQDVIPAILSTFQALNRAFPRGFIHGLPVSFLDATLIWRRRGSPLKLRRSPSDSQDGWPPSWTWAGWKGRIHSLCWTSKNYIKNPTFNMATAHWKPYQAIPFLKWHTCSAVNSEQRQIQHQNEWHEFKVSYMGKADGLPPGWHYQREGMEAQGEESEKPYQDMSRFRDPLCPVDSEADLQTPYFYTHDSSPGIKFWHPVPIGRGDAESTLPQAGYGRYLCAKTQQARLWAARPPQNCSFPLAVSYQGPDRFVAPLFSTVLGVEIVLRDGAGSDVGELSIDGVDDLEHVKGYEAVEGESGYACDLVAISRGFDFAEPMVPERETYTFYNVLWVVWIDGVAYRRGVGRVIRGTWEGLQREDIGLILG</sequence>
<organism evidence="2 3">
    <name type="scientific">Phialemonium atrogriseum</name>
    <dbReference type="NCBI Taxonomy" id="1093897"/>
    <lineage>
        <taxon>Eukaryota</taxon>
        <taxon>Fungi</taxon>
        <taxon>Dikarya</taxon>
        <taxon>Ascomycota</taxon>
        <taxon>Pezizomycotina</taxon>
        <taxon>Sordariomycetes</taxon>
        <taxon>Sordariomycetidae</taxon>
        <taxon>Cephalothecales</taxon>
        <taxon>Cephalothecaceae</taxon>
        <taxon>Phialemonium</taxon>
    </lineage>
</organism>
<evidence type="ECO:0000313" key="3">
    <source>
        <dbReference type="Proteomes" id="UP001244011"/>
    </source>
</evidence>
<name>A0AAJ0FGA1_9PEZI</name>
<proteinExistence type="predicted"/>
<evidence type="ECO:0000313" key="2">
    <source>
        <dbReference type="EMBL" id="KAK1762163.1"/>
    </source>
</evidence>
<dbReference type="PANTHER" id="PTHR33112">
    <property type="entry name" value="DOMAIN PROTEIN, PUTATIVE-RELATED"/>
    <property type="match status" value="1"/>
</dbReference>
<dbReference type="RefSeq" id="XP_060278376.1">
    <property type="nucleotide sequence ID" value="XM_060423315.1"/>
</dbReference>